<accession>A0A518CJR4</accession>
<dbReference type="KEGG" id="plon:Pla110_11570"/>
<protein>
    <submittedName>
        <fullName evidence="1">Uncharacterized protein</fullName>
    </submittedName>
</protein>
<evidence type="ECO:0000313" key="1">
    <source>
        <dbReference type="EMBL" id="QDU79447.1"/>
    </source>
</evidence>
<evidence type="ECO:0000313" key="2">
    <source>
        <dbReference type="Proteomes" id="UP000317178"/>
    </source>
</evidence>
<keyword evidence="2" id="KW-1185">Reference proteome</keyword>
<gene>
    <name evidence="1" type="ORF">Pla110_11570</name>
</gene>
<dbReference type="Proteomes" id="UP000317178">
    <property type="component" value="Chromosome"/>
</dbReference>
<reference evidence="1 2" key="1">
    <citation type="submission" date="2019-02" db="EMBL/GenBank/DDBJ databases">
        <title>Deep-cultivation of Planctomycetes and their phenomic and genomic characterization uncovers novel biology.</title>
        <authorList>
            <person name="Wiegand S."/>
            <person name="Jogler M."/>
            <person name="Boedeker C."/>
            <person name="Pinto D."/>
            <person name="Vollmers J."/>
            <person name="Rivas-Marin E."/>
            <person name="Kohn T."/>
            <person name="Peeters S.H."/>
            <person name="Heuer A."/>
            <person name="Rast P."/>
            <person name="Oberbeckmann S."/>
            <person name="Bunk B."/>
            <person name="Jeske O."/>
            <person name="Meyerdierks A."/>
            <person name="Storesund J.E."/>
            <person name="Kallscheuer N."/>
            <person name="Luecker S."/>
            <person name="Lage O.M."/>
            <person name="Pohl T."/>
            <person name="Merkel B.J."/>
            <person name="Hornburger P."/>
            <person name="Mueller R.-W."/>
            <person name="Bruemmer F."/>
            <person name="Labrenz M."/>
            <person name="Spormann A.M."/>
            <person name="Op den Camp H."/>
            <person name="Overmann J."/>
            <person name="Amann R."/>
            <person name="Jetten M.S.M."/>
            <person name="Mascher T."/>
            <person name="Medema M.H."/>
            <person name="Devos D.P."/>
            <person name="Kaster A.-K."/>
            <person name="Ovreas L."/>
            <person name="Rohde M."/>
            <person name="Galperin M.Y."/>
            <person name="Jogler C."/>
        </authorList>
    </citation>
    <scope>NUCLEOTIDE SEQUENCE [LARGE SCALE GENOMIC DNA]</scope>
    <source>
        <strain evidence="1 2">Pla110</strain>
    </source>
</reference>
<organism evidence="1 2">
    <name type="scientific">Polystyrenella longa</name>
    <dbReference type="NCBI Taxonomy" id="2528007"/>
    <lineage>
        <taxon>Bacteria</taxon>
        <taxon>Pseudomonadati</taxon>
        <taxon>Planctomycetota</taxon>
        <taxon>Planctomycetia</taxon>
        <taxon>Planctomycetales</taxon>
        <taxon>Planctomycetaceae</taxon>
        <taxon>Polystyrenella</taxon>
    </lineage>
</organism>
<proteinExistence type="predicted"/>
<dbReference type="EMBL" id="CP036281">
    <property type="protein sequence ID" value="QDU79447.1"/>
    <property type="molecule type" value="Genomic_DNA"/>
</dbReference>
<sequence>MAAIGPEKPLKIAGYAARTRHGYLECALANSSQQSRCEVRLGFDLADMDSRQTQLARTYVGERKCAQIHLTYLGRLR</sequence>
<name>A0A518CJR4_9PLAN</name>
<dbReference type="AlphaFoldDB" id="A0A518CJR4"/>